<accession>A0A4S8LQD7</accession>
<feature type="compositionally biased region" description="Gly residues" evidence="6">
    <location>
        <begin position="364"/>
        <end position="378"/>
    </location>
</feature>
<dbReference type="InterPro" id="IPR056772">
    <property type="entry name" value="RecA-like_ORC2"/>
</dbReference>
<dbReference type="OrthoDB" id="346673at2759"/>
<feature type="domain" description="Origin recognition complex subunit 2 winged-helix" evidence="8">
    <location>
        <begin position="394"/>
        <end position="452"/>
    </location>
</feature>
<sequence>RIIVQSSFDAYFIHSSTSSSKSQTSNSVFTNLIPPLSQEEYDEAAKSFPASIPSEIVSSESTRTKLFDRFLCELNEGWNVLCYGFGSKRTLLNEFARGRKGHAVVINAFRPDFVFKDVLYAIEQNLPGLAEFQLSSSSSSSTSTSSASYASGSTSTSSIDAQIYRIKSFLRYTFSSSSSSSSSSKSLKPKPRSLYLIIHNIDSPQLRSQKTQSYLSSLALDPHIHIVASIDHVNAPLIWSVDDYVGRKEVEVEGEERTVAEGEGGKAFAWLFHDCTTLLPYDIELSHISPSSIKLLSTQSLSSGFGHGTGMGGGGGTGGAGGAGGISETAALHVLASVTQKAKKLFLWMAKRQMGSMNASGRASNGGGGGGGGGGGKPEGSTNTNANTNANVDPSAHPVTYSLLSERARDEFIATSGTALRALLGEFRDHGLVLGRVSAGGEELLWIPMRKERLEKVVR</sequence>
<keyword evidence="10" id="KW-1185">Reference proteome</keyword>
<proteinExistence type="inferred from homology"/>
<dbReference type="PANTHER" id="PTHR14052:SF0">
    <property type="entry name" value="ORIGIN RECOGNITION COMPLEX SUBUNIT 2"/>
    <property type="match status" value="1"/>
</dbReference>
<evidence type="ECO:0000256" key="6">
    <source>
        <dbReference type="SAM" id="MobiDB-lite"/>
    </source>
</evidence>
<dbReference type="InterPro" id="IPR007220">
    <property type="entry name" value="ORC2"/>
</dbReference>
<dbReference type="Pfam" id="PF04084">
    <property type="entry name" value="RecA-like_ORC2"/>
    <property type="match status" value="1"/>
</dbReference>
<feature type="non-terminal residue" evidence="9">
    <location>
        <position position="1"/>
    </location>
</feature>
<evidence type="ECO:0000256" key="3">
    <source>
        <dbReference type="ARBA" id="ARBA00022705"/>
    </source>
</evidence>
<name>A0A4S8LQD7_DENBC</name>
<evidence type="ECO:0000256" key="1">
    <source>
        <dbReference type="ARBA" id="ARBA00004123"/>
    </source>
</evidence>
<dbReference type="AlphaFoldDB" id="A0A4S8LQD7"/>
<dbReference type="Pfam" id="PF24882">
    <property type="entry name" value="WHD_ORC2"/>
    <property type="match status" value="1"/>
</dbReference>
<gene>
    <name evidence="9" type="ORF">K435DRAFT_585649</name>
</gene>
<evidence type="ECO:0000259" key="8">
    <source>
        <dbReference type="Pfam" id="PF24882"/>
    </source>
</evidence>
<comment type="subcellular location">
    <subcellularLocation>
        <location evidence="1 5">Nucleus</location>
    </subcellularLocation>
</comment>
<feature type="domain" description="Origin recognition complex subunit 2 RecA-like" evidence="7">
    <location>
        <begin position="61"/>
        <end position="275"/>
    </location>
</feature>
<evidence type="ECO:0000313" key="10">
    <source>
        <dbReference type="Proteomes" id="UP000297245"/>
    </source>
</evidence>
<protein>
    <recommendedName>
        <fullName evidence="5">Origin recognition complex subunit 2</fullName>
    </recommendedName>
</protein>
<organism evidence="9 10">
    <name type="scientific">Dendrothele bispora (strain CBS 962.96)</name>
    <dbReference type="NCBI Taxonomy" id="1314807"/>
    <lineage>
        <taxon>Eukaryota</taxon>
        <taxon>Fungi</taxon>
        <taxon>Dikarya</taxon>
        <taxon>Basidiomycota</taxon>
        <taxon>Agaricomycotina</taxon>
        <taxon>Agaricomycetes</taxon>
        <taxon>Agaricomycetidae</taxon>
        <taxon>Agaricales</taxon>
        <taxon>Agaricales incertae sedis</taxon>
        <taxon>Dendrothele</taxon>
    </lineage>
</organism>
<feature type="compositionally biased region" description="Low complexity" evidence="6">
    <location>
        <begin position="382"/>
        <end position="391"/>
    </location>
</feature>
<feature type="region of interest" description="Disordered" evidence="6">
    <location>
        <begin position="357"/>
        <end position="395"/>
    </location>
</feature>
<reference evidence="9 10" key="1">
    <citation type="journal article" date="2019" name="Nat. Ecol. Evol.">
        <title>Megaphylogeny resolves global patterns of mushroom evolution.</title>
        <authorList>
            <person name="Varga T."/>
            <person name="Krizsan K."/>
            <person name="Foldi C."/>
            <person name="Dima B."/>
            <person name="Sanchez-Garcia M."/>
            <person name="Sanchez-Ramirez S."/>
            <person name="Szollosi G.J."/>
            <person name="Szarkandi J.G."/>
            <person name="Papp V."/>
            <person name="Albert L."/>
            <person name="Andreopoulos W."/>
            <person name="Angelini C."/>
            <person name="Antonin V."/>
            <person name="Barry K.W."/>
            <person name="Bougher N.L."/>
            <person name="Buchanan P."/>
            <person name="Buyck B."/>
            <person name="Bense V."/>
            <person name="Catcheside P."/>
            <person name="Chovatia M."/>
            <person name="Cooper J."/>
            <person name="Damon W."/>
            <person name="Desjardin D."/>
            <person name="Finy P."/>
            <person name="Geml J."/>
            <person name="Haridas S."/>
            <person name="Hughes K."/>
            <person name="Justo A."/>
            <person name="Karasinski D."/>
            <person name="Kautmanova I."/>
            <person name="Kiss B."/>
            <person name="Kocsube S."/>
            <person name="Kotiranta H."/>
            <person name="LaButti K.M."/>
            <person name="Lechner B.E."/>
            <person name="Liimatainen K."/>
            <person name="Lipzen A."/>
            <person name="Lukacs Z."/>
            <person name="Mihaltcheva S."/>
            <person name="Morgado L.N."/>
            <person name="Niskanen T."/>
            <person name="Noordeloos M.E."/>
            <person name="Ohm R.A."/>
            <person name="Ortiz-Santana B."/>
            <person name="Ovrebo C."/>
            <person name="Racz N."/>
            <person name="Riley R."/>
            <person name="Savchenko A."/>
            <person name="Shiryaev A."/>
            <person name="Soop K."/>
            <person name="Spirin V."/>
            <person name="Szebenyi C."/>
            <person name="Tomsovsky M."/>
            <person name="Tulloss R.E."/>
            <person name="Uehling J."/>
            <person name="Grigoriev I.V."/>
            <person name="Vagvolgyi C."/>
            <person name="Papp T."/>
            <person name="Martin F.M."/>
            <person name="Miettinen O."/>
            <person name="Hibbett D.S."/>
            <person name="Nagy L.G."/>
        </authorList>
    </citation>
    <scope>NUCLEOTIDE SEQUENCE [LARGE SCALE GENOMIC DNA]</scope>
    <source>
        <strain evidence="9 10">CBS 962.96</strain>
    </source>
</reference>
<evidence type="ECO:0000256" key="4">
    <source>
        <dbReference type="ARBA" id="ARBA00023242"/>
    </source>
</evidence>
<dbReference type="EMBL" id="ML179306">
    <property type="protein sequence ID" value="THU91421.1"/>
    <property type="molecule type" value="Genomic_DNA"/>
</dbReference>
<dbReference type="Proteomes" id="UP000297245">
    <property type="component" value="Unassembled WGS sequence"/>
</dbReference>
<evidence type="ECO:0000313" key="9">
    <source>
        <dbReference type="EMBL" id="THU91421.1"/>
    </source>
</evidence>
<comment type="similarity">
    <text evidence="2 5">Belongs to the ORC2 family.</text>
</comment>
<keyword evidence="4 5" id="KW-0539">Nucleus</keyword>
<comment type="subunit">
    <text evidence="5">Component of the origin recognition complex (ORC).</text>
</comment>
<comment type="function">
    <text evidence="5">Component of the origin recognition complex (ORC) that binds origins of replication. DNA-binding is ATP-dependent. ORC is required to assemble the pre-replication complex necessary to initiate DNA replication.</text>
</comment>
<dbReference type="PANTHER" id="PTHR14052">
    <property type="entry name" value="ORIGIN RECOGNITION COMPLEX SUBUNIT 2"/>
    <property type="match status" value="1"/>
</dbReference>
<dbReference type="GO" id="GO:0005664">
    <property type="term" value="C:nuclear origin of replication recognition complex"/>
    <property type="evidence" value="ECO:0007669"/>
    <property type="project" value="UniProtKB-UniRule"/>
</dbReference>
<keyword evidence="3 5" id="KW-0235">DNA replication</keyword>
<dbReference type="GO" id="GO:0003688">
    <property type="term" value="F:DNA replication origin binding"/>
    <property type="evidence" value="ECO:0007669"/>
    <property type="project" value="UniProtKB-UniRule"/>
</dbReference>
<feature type="non-terminal residue" evidence="9">
    <location>
        <position position="459"/>
    </location>
</feature>
<dbReference type="InterPro" id="IPR056773">
    <property type="entry name" value="WHD_ORC2"/>
</dbReference>
<evidence type="ECO:0000259" key="7">
    <source>
        <dbReference type="Pfam" id="PF04084"/>
    </source>
</evidence>
<evidence type="ECO:0000256" key="5">
    <source>
        <dbReference type="RuleBase" id="RU368084"/>
    </source>
</evidence>
<dbReference type="GO" id="GO:0006260">
    <property type="term" value="P:DNA replication"/>
    <property type="evidence" value="ECO:0007669"/>
    <property type="project" value="UniProtKB-UniRule"/>
</dbReference>
<evidence type="ECO:0000256" key="2">
    <source>
        <dbReference type="ARBA" id="ARBA00007421"/>
    </source>
</evidence>